<dbReference type="InterPro" id="IPR003008">
    <property type="entry name" value="Tubulin_FtsZ_GTPase"/>
</dbReference>
<dbReference type="SUPFAM" id="SSF52490">
    <property type="entry name" value="Tubulin nucleotide-binding domain-like"/>
    <property type="match status" value="1"/>
</dbReference>
<evidence type="ECO:0000313" key="31">
    <source>
        <dbReference type="EMBL" id="PFX20646.1"/>
    </source>
</evidence>
<dbReference type="GO" id="GO:0005874">
    <property type="term" value="C:microtubule"/>
    <property type="evidence" value="ECO:0007669"/>
    <property type="project" value="UniProtKB-KW"/>
</dbReference>
<dbReference type="PROSITE" id="PS00227">
    <property type="entry name" value="TUBULIN"/>
    <property type="match status" value="1"/>
</dbReference>
<dbReference type="InterPro" id="IPR018502">
    <property type="entry name" value="Annexin_repeat"/>
</dbReference>
<evidence type="ECO:0000256" key="2">
    <source>
        <dbReference type="ARBA" id="ARBA00001946"/>
    </source>
</evidence>
<dbReference type="FunFam" id="3.60.10.10:FF:000002">
    <property type="entry name" value="CCR4-NOT transcription complex subunit 6 like"/>
    <property type="match status" value="1"/>
</dbReference>
<keyword evidence="17" id="KW-0106">Calcium</keyword>
<feature type="region of interest" description="Disordered" evidence="28">
    <location>
        <begin position="784"/>
        <end position="863"/>
    </location>
</feature>
<dbReference type="GO" id="GO:0005200">
    <property type="term" value="F:structural constituent of cytoskeleton"/>
    <property type="evidence" value="ECO:0007669"/>
    <property type="project" value="InterPro"/>
</dbReference>
<dbReference type="InterPro" id="IPR032675">
    <property type="entry name" value="LRR_dom_sf"/>
</dbReference>
<dbReference type="InterPro" id="IPR002452">
    <property type="entry name" value="Alpha_tubulin"/>
</dbReference>
<evidence type="ECO:0000256" key="24">
    <source>
        <dbReference type="ARBA" id="ARBA00023216"/>
    </source>
</evidence>
<comment type="similarity">
    <text evidence="5">Belongs to the annexin family.</text>
</comment>
<dbReference type="Gene3D" id="3.60.10.10">
    <property type="entry name" value="Endonuclease/exonuclease/phosphatase"/>
    <property type="match status" value="1"/>
</dbReference>
<dbReference type="FunFam" id="1.10.220.10:FF:000004">
    <property type="entry name" value="Annexin"/>
    <property type="match status" value="1"/>
</dbReference>
<evidence type="ECO:0000256" key="10">
    <source>
        <dbReference type="ARBA" id="ARBA00022614"/>
    </source>
</evidence>
<evidence type="ECO:0000256" key="28">
    <source>
        <dbReference type="SAM" id="MobiDB-lite"/>
    </source>
</evidence>
<evidence type="ECO:0000259" key="30">
    <source>
        <dbReference type="SMART" id="SM00865"/>
    </source>
</evidence>
<keyword evidence="9" id="KW-0963">Cytoplasm</keyword>
<evidence type="ECO:0000256" key="23">
    <source>
        <dbReference type="ARBA" id="ARBA00023212"/>
    </source>
</evidence>
<dbReference type="GO" id="GO:0005634">
    <property type="term" value="C:nucleus"/>
    <property type="evidence" value="ECO:0007669"/>
    <property type="project" value="UniProtKB-SubCell"/>
</dbReference>
<protein>
    <recommendedName>
        <fullName evidence="8">poly(A)-specific ribonuclease</fullName>
        <ecNumber evidence="8">3.1.13.4</ecNumber>
    </recommendedName>
</protein>
<comment type="caution">
    <text evidence="31">The sequence shown here is derived from an EMBL/GenBank/DDBJ whole genome shotgun (WGS) entry which is preliminary data.</text>
</comment>
<keyword evidence="18" id="KW-0269">Exonuclease</keyword>
<dbReference type="EC" id="3.1.13.4" evidence="8"/>
<dbReference type="GO" id="GO:0004535">
    <property type="term" value="F:poly(A)-specific ribonuclease activity"/>
    <property type="evidence" value="ECO:0007669"/>
    <property type="project" value="UniProtKB-EC"/>
</dbReference>
<dbReference type="InterPro" id="IPR023123">
    <property type="entry name" value="Tubulin_C"/>
</dbReference>
<dbReference type="GO" id="GO:0007017">
    <property type="term" value="P:microtubule-based process"/>
    <property type="evidence" value="ECO:0007669"/>
    <property type="project" value="InterPro"/>
</dbReference>
<keyword evidence="11" id="KW-0493">Microtubule</keyword>
<evidence type="ECO:0000256" key="14">
    <source>
        <dbReference type="ARBA" id="ARBA00022737"/>
    </source>
</evidence>
<evidence type="ECO:0000256" key="6">
    <source>
        <dbReference type="ARBA" id="ARBA00009636"/>
    </source>
</evidence>
<dbReference type="EMBL" id="LSMT01000309">
    <property type="protein sequence ID" value="PFX20646.1"/>
    <property type="molecule type" value="Genomic_DNA"/>
</dbReference>
<feature type="compositionally biased region" description="Pro residues" evidence="28">
    <location>
        <begin position="787"/>
        <end position="797"/>
    </location>
</feature>
<keyword evidence="25" id="KW-0539">Nucleus</keyword>
<dbReference type="SMART" id="SM00335">
    <property type="entry name" value="ANX"/>
    <property type="match status" value="4"/>
</dbReference>
<dbReference type="InterPro" id="IPR036691">
    <property type="entry name" value="Endo/exonu/phosph_ase_sf"/>
</dbReference>
<dbReference type="SUPFAM" id="SSF56219">
    <property type="entry name" value="DNase I-like"/>
    <property type="match status" value="1"/>
</dbReference>
<feature type="compositionally biased region" description="Low complexity" evidence="28">
    <location>
        <begin position="812"/>
        <end position="846"/>
    </location>
</feature>
<evidence type="ECO:0000256" key="25">
    <source>
        <dbReference type="ARBA" id="ARBA00023242"/>
    </source>
</evidence>
<keyword evidence="21" id="KW-0342">GTP-binding</keyword>
<dbReference type="FunFam" id="1.10.220.10:FF:000001">
    <property type="entry name" value="Annexin"/>
    <property type="match status" value="1"/>
</dbReference>
<comment type="catalytic activity">
    <reaction evidence="27">
        <text>GTP + H2O = GDP + phosphate + H(+)</text>
        <dbReference type="Rhea" id="RHEA:19669"/>
        <dbReference type="ChEBI" id="CHEBI:15377"/>
        <dbReference type="ChEBI" id="CHEBI:15378"/>
        <dbReference type="ChEBI" id="CHEBI:37565"/>
        <dbReference type="ChEBI" id="CHEBI:43474"/>
        <dbReference type="ChEBI" id="CHEBI:58189"/>
    </reaction>
    <physiologicalReaction direction="left-to-right" evidence="27">
        <dbReference type="Rhea" id="RHEA:19670"/>
    </physiologicalReaction>
</comment>
<dbReference type="InterPro" id="IPR018252">
    <property type="entry name" value="Annexin_repeat_CS"/>
</dbReference>
<evidence type="ECO:0000256" key="15">
    <source>
        <dbReference type="ARBA" id="ARBA00022741"/>
    </source>
</evidence>
<comment type="similarity">
    <text evidence="6">Belongs to the tubulin family.</text>
</comment>
<evidence type="ECO:0000256" key="3">
    <source>
        <dbReference type="ARBA" id="ARBA00004123"/>
    </source>
</evidence>
<dbReference type="InterPro" id="IPR018316">
    <property type="entry name" value="Tubulin/FtsZ_2-layer-sand-dom"/>
</dbReference>
<dbReference type="SUPFAM" id="SSF55307">
    <property type="entry name" value="Tubulin C-terminal domain-like"/>
    <property type="match status" value="1"/>
</dbReference>
<keyword evidence="13" id="KW-0479">Metal-binding</keyword>
<dbReference type="FunFam" id="1.10.287.600:FF:000005">
    <property type="entry name" value="Tubulin alpha chain"/>
    <property type="match status" value="1"/>
</dbReference>
<comment type="catalytic activity">
    <reaction evidence="1">
        <text>Exonucleolytic cleavage of poly(A) to 5'-AMP.</text>
        <dbReference type="EC" id="3.1.13.4"/>
    </reaction>
</comment>
<evidence type="ECO:0000256" key="5">
    <source>
        <dbReference type="ARBA" id="ARBA00007831"/>
    </source>
</evidence>
<evidence type="ECO:0000256" key="7">
    <source>
        <dbReference type="ARBA" id="ARBA00010774"/>
    </source>
</evidence>
<dbReference type="InterPro" id="IPR000217">
    <property type="entry name" value="Tubulin"/>
</dbReference>
<feature type="domain" description="Tubulin/FtsZ 2-layer sandwich" evidence="30">
    <location>
        <begin position="1399"/>
        <end position="1544"/>
    </location>
</feature>
<keyword evidence="19" id="KW-0460">Magnesium</keyword>
<dbReference type="InterPro" id="IPR037104">
    <property type="entry name" value="Annexin_sf"/>
</dbReference>
<evidence type="ECO:0000256" key="9">
    <source>
        <dbReference type="ARBA" id="ARBA00022490"/>
    </source>
</evidence>
<dbReference type="InterPro" id="IPR001611">
    <property type="entry name" value="Leu-rich_rpt"/>
</dbReference>
<dbReference type="Gene3D" id="3.80.10.10">
    <property type="entry name" value="Ribonuclease Inhibitor"/>
    <property type="match status" value="1"/>
</dbReference>
<keyword evidence="22" id="KW-0804">Transcription</keyword>
<dbReference type="SMART" id="SM00369">
    <property type="entry name" value="LRR_TYP"/>
    <property type="match status" value="3"/>
</dbReference>
<dbReference type="Gene3D" id="1.10.220.10">
    <property type="entry name" value="Annexin"/>
    <property type="match status" value="4"/>
</dbReference>
<keyword evidence="24" id="KW-0041">Annexin</keyword>
<evidence type="ECO:0000256" key="27">
    <source>
        <dbReference type="ARBA" id="ARBA00049117"/>
    </source>
</evidence>
<dbReference type="CDD" id="cd09097">
    <property type="entry name" value="Deadenylase_CCR4"/>
    <property type="match status" value="1"/>
</dbReference>
<sequence>MPKDKHENNDVRRSYTLMSPEDVANGKKSKWTELEITAPIRNLSPSLWRLDFLTALFLNDNHLTKIPPEISRLAQLKHLDLSSNKLRSLPSELGDLVTLRELLLSNNSLRALPNELGKLFQLQTLGLQGNPLPQDVLTLNEEKNGTAKLLGFLLDNLTVCPRPPDRQWISLQPDRPRNPALTFSVMCYNVLCDKYCTRQIYGYCPSWALDWDYRKSAILKEILHYGADILSLQEIETEQFFNFFLPELQQHGYNGIFSPKSRARTMAEEDRRYVDGCAIFYRTSKFSLVKEYLIEFNQLAMQNATEAEDMLNRVMTKDNIGITALLELKEGYLNYGNDVNMPRQQVLVSNVHIHWDPEFKDVKLIQSVMLMHELMTIMQEINPGFMVQGGKNGTAPSKSIPLVCCGDLNSLPESGVVEFLDNGRVRIDHGDFLDMKYDGFLSRLSNSKNGEKCGDLTHCFKLQRAYSEDQMSYSNLTYSFTGVIDYIHYTSDLLIPLGVLGSVSQDYIKENKIIGWPHPHFPSDHQSLLVEFEALSFSNGVPVYGYIPGSHHPRDKIRTLSLLLQYVLSSCGCGELDFRVGELILSVFHSMADDVRRDWMLVTLGGIQIEKEMSYPPPPPGGYPMYGAPPMPGGGSQYPAPGPALGFDGIANQPPMGAPGYPPSGPTIPMPTAGGPTGMYPGMSSHMPPGMSHQMPPGMPVPSPNVGMPAPVPPTAGNYGGSTGPSMPQPGYPSGNLSFGGAAMATTAFPSHYRSQFGFPQPQPNLSMLSCVGGLIGKAAALARDAGPPPSFPPSAPAMPTQPSVPPAAGPGVSSTVTTYSSSSHSSSYSSHSSSSHSSSSGSSRSSIKKPEQSRGRPSIKPHANFCAQKDAEVLRNAMKGLGCDSKAITGLLCARTNAQRQKIELEYKTMYGRDLLKDLKYELGGNFETIVIALMMPLADYDATSLRKAIKGIGTDESVLIEILCTRTNAEIVAIKQSYQRLFSRDLEKDVAGDTSGHFKKFLISLLQAYRDESQTVDLAKAAADAQVLYKAGEGRWGTDESKFNTILVSRSFSQLKATFDEYSKISKYDFEDSIKREMSGDLRDGMSTIVQIVKNAPAFFAVKLYKSMKGLGTDDSTLIRIIVTRSEVDILDIKDEFAKLYHKSLAKFISRECISVHIGQAGVQIGNACWELYCLEHGIQPDGHMPSDQTIGGGDDSFNTFFSETGAGKHVPRAVMVDLEPAVVDEVRTGSYRNLFHPEQLISGKEDAANNYARGHYTVGKEHIDLVLDRIRKLADQCTGLQGFLIFHSFGGGTGSGFTSLLMERLSVDYGKKSKLEFSIYPSPLIATAVVEPYNSILTTHTTLEHSDCAFMVDNEAIYDICRRNLDIERPTYTNLNRLIGQIVSSITASLRFDGALNVDLTEFQTNLVPYPRIHFPLATYAPVISAEKAYHEQLNVAEITNACFEPANQMVKCDPRHGKYMACCLLFRGDVVPKDVNTSIATIKTKRTIQFVDWCPTGFKVGINYQPPTVVPGGDLAKVQRAVCMLSNTTAIAEAWARLDHKFDLMYAKRAFVHWYVGEGMEEGEFSEAREDLAALEKDYEEVGVDSLQEEGEAVEDEEY</sequence>
<dbReference type="Pfam" id="PF13855">
    <property type="entry name" value="LRR_8"/>
    <property type="match status" value="1"/>
</dbReference>
<keyword evidence="12" id="KW-0540">Nuclease</keyword>
<evidence type="ECO:0000256" key="19">
    <source>
        <dbReference type="ARBA" id="ARBA00022842"/>
    </source>
</evidence>
<keyword evidence="26" id="KW-0111">Calcium/phospholipid-binding</keyword>
<dbReference type="Pfam" id="PF03953">
    <property type="entry name" value="Tubulin_C"/>
    <property type="match status" value="1"/>
</dbReference>
<evidence type="ECO:0000256" key="12">
    <source>
        <dbReference type="ARBA" id="ARBA00022722"/>
    </source>
</evidence>
<evidence type="ECO:0000256" key="13">
    <source>
        <dbReference type="ARBA" id="ARBA00022723"/>
    </source>
</evidence>
<evidence type="ECO:0000256" key="8">
    <source>
        <dbReference type="ARBA" id="ARBA00012161"/>
    </source>
</evidence>
<dbReference type="InterPro" id="IPR008280">
    <property type="entry name" value="Tub_FtsZ_C"/>
</dbReference>
<name>A0A2B4RU04_STYPI</name>
<dbReference type="PRINTS" id="PR01161">
    <property type="entry name" value="TUBULIN"/>
</dbReference>
<evidence type="ECO:0000256" key="21">
    <source>
        <dbReference type="ARBA" id="ARBA00023134"/>
    </source>
</evidence>
<comment type="cofactor">
    <cofactor evidence="2">
        <name>Mg(2+)</name>
        <dbReference type="ChEBI" id="CHEBI:18420"/>
    </cofactor>
</comment>
<dbReference type="InterPro" id="IPR037103">
    <property type="entry name" value="Tubulin/FtsZ-like_C"/>
</dbReference>
<dbReference type="PROSITE" id="PS51897">
    <property type="entry name" value="ANNEXIN_2"/>
    <property type="match status" value="4"/>
</dbReference>
<dbReference type="GO" id="GO:0005544">
    <property type="term" value="F:calcium-dependent phospholipid binding"/>
    <property type="evidence" value="ECO:0007669"/>
    <property type="project" value="UniProtKB-KW"/>
</dbReference>
<feature type="domain" description="Tubulin/FtsZ GTPase" evidence="29">
    <location>
        <begin position="1200"/>
        <end position="1397"/>
    </location>
</feature>
<dbReference type="FunFam" id="1.10.220.10:FF:000003">
    <property type="entry name" value="Annexin"/>
    <property type="match status" value="1"/>
</dbReference>
<dbReference type="OrthoDB" id="428734at2759"/>
<dbReference type="InterPro" id="IPR017975">
    <property type="entry name" value="Tubulin_CS"/>
</dbReference>
<proteinExistence type="inferred from homology"/>
<dbReference type="STRING" id="50429.A0A2B4RU04"/>
<evidence type="ECO:0000256" key="26">
    <source>
        <dbReference type="ARBA" id="ARBA00023302"/>
    </source>
</evidence>
<keyword evidence="14" id="KW-0677">Repeat</keyword>
<dbReference type="Pfam" id="PF03372">
    <property type="entry name" value="Exo_endo_phos"/>
    <property type="match status" value="1"/>
</dbReference>
<keyword evidence="16" id="KW-0378">Hydrolase</keyword>
<dbReference type="Proteomes" id="UP000225706">
    <property type="component" value="Unassembled WGS sequence"/>
</dbReference>
<dbReference type="FunFam" id="1.10.220.10:FF:000002">
    <property type="entry name" value="Annexin"/>
    <property type="match status" value="1"/>
</dbReference>
<dbReference type="GO" id="GO:0005509">
    <property type="term" value="F:calcium ion binding"/>
    <property type="evidence" value="ECO:0007669"/>
    <property type="project" value="InterPro"/>
</dbReference>
<dbReference type="Gene3D" id="3.30.1330.20">
    <property type="entry name" value="Tubulin/FtsZ, C-terminal domain"/>
    <property type="match status" value="1"/>
</dbReference>
<dbReference type="Pfam" id="PF00191">
    <property type="entry name" value="Annexin"/>
    <property type="match status" value="3"/>
</dbReference>
<dbReference type="Gene3D" id="1.10.287.600">
    <property type="entry name" value="Helix hairpin bin"/>
    <property type="match status" value="1"/>
</dbReference>
<comment type="similarity">
    <text evidence="7">Belongs to the CCR4/nocturin family.</text>
</comment>
<evidence type="ECO:0000256" key="20">
    <source>
        <dbReference type="ARBA" id="ARBA00023015"/>
    </source>
</evidence>
<organism evidence="31 32">
    <name type="scientific">Stylophora pistillata</name>
    <name type="common">Smooth cauliflower coral</name>
    <dbReference type="NCBI Taxonomy" id="50429"/>
    <lineage>
        <taxon>Eukaryota</taxon>
        <taxon>Metazoa</taxon>
        <taxon>Cnidaria</taxon>
        <taxon>Anthozoa</taxon>
        <taxon>Hexacorallia</taxon>
        <taxon>Scleractinia</taxon>
        <taxon>Astrocoeniina</taxon>
        <taxon>Pocilloporidae</taxon>
        <taxon>Stylophora</taxon>
    </lineage>
</organism>
<dbReference type="Gene3D" id="3.40.50.1440">
    <property type="entry name" value="Tubulin/FtsZ, GTPase domain"/>
    <property type="match status" value="1"/>
</dbReference>
<evidence type="ECO:0000256" key="17">
    <source>
        <dbReference type="ARBA" id="ARBA00022837"/>
    </source>
</evidence>
<dbReference type="GO" id="GO:0005525">
    <property type="term" value="F:GTP binding"/>
    <property type="evidence" value="ECO:0007669"/>
    <property type="project" value="UniProtKB-KW"/>
</dbReference>
<keyword evidence="15" id="KW-0547">Nucleotide-binding</keyword>
<dbReference type="FunFam" id="3.30.1330.20:FF:000001">
    <property type="entry name" value="Tubulin alpha chain"/>
    <property type="match status" value="1"/>
</dbReference>
<keyword evidence="32" id="KW-1185">Reference proteome</keyword>
<evidence type="ECO:0000256" key="18">
    <source>
        <dbReference type="ARBA" id="ARBA00022839"/>
    </source>
</evidence>
<dbReference type="PANTHER" id="PTHR11588">
    <property type="entry name" value="TUBULIN"/>
    <property type="match status" value="1"/>
</dbReference>
<dbReference type="InterPro" id="IPR005135">
    <property type="entry name" value="Endo/exonuclease/phosphatase"/>
</dbReference>
<dbReference type="PRINTS" id="PR01162">
    <property type="entry name" value="ALPHATUBULIN"/>
</dbReference>
<dbReference type="FunFam" id="3.40.50.1440:FF:000002">
    <property type="entry name" value="Tubulin alpha chain"/>
    <property type="match status" value="1"/>
</dbReference>
<evidence type="ECO:0000259" key="29">
    <source>
        <dbReference type="SMART" id="SM00864"/>
    </source>
</evidence>
<gene>
    <name evidence="31" type="primary">Tuba1a</name>
    <name evidence="31" type="ORF">AWC38_SpisGene14896</name>
</gene>
<dbReference type="PROSITE" id="PS51450">
    <property type="entry name" value="LRR"/>
    <property type="match status" value="2"/>
</dbReference>
<dbReference type="CDD" id="cd02186">
    <property type="entry name" value="alpha_tubulin"/>
    <property type="match status" value="1"/>
</dbReference>
<evidence type="ECO:0000256" key="16">
    <source>
        <dbReference type="ARBA" id="ARBA00022801"/>
    </source>
</evidence>
<dbReference type="SUPFAM" id="SSF47874">
    <property type="entry name" value="Annexin"/>
    <property type="match status" value="1"/>
</dbReference>
<dbReference type="InterPro" id="IPR003591">
    <property type="entry name" value="Leu-rich_rpt_typical-subtyp"/>
</dbReference>
<dbReference type="SUPFAM" id="SSF52058">
    <property type="entry name" value="L domain-like"/>
    <property type="match status" value="1"/>
</dbReference>
<dbReference type="SMART" id="SM00864">
    <property type="entry name" value="Tubulin"/>
    <property type="match status" value="1"/>
</dbReference>
<dbReference type="SMART" id="SM00865">
    <property type="entry name" value="Tubulin_C"/>
    <property type="match status" value="1"/>
</dbReference>
<keyword evidence="10" id="KW-0433">Leucine-rich repeat</keyword>
<keyword evidence="23" id="KW-0206">Cytoskeleton</keyword>
<reference evidence="32" key="1">
    <citation type="journal article" date="2017" name="bioRxiv">
        <title>Comparative analysis of the genomes of Stylophora pistillata and Acropora digitifera provides evidence for extensive differences between species of corals.</title>
        <authorList>
            <person name="Voolstra C.R."/>
            <person name="Li Y."/>
            <person name="Liew Y.J."/>
            <person name="Baumgarten S."/>
            <person name="Zoccola D."/>
            <person name="Flot J.-F."/>
            <person name="Tambutte S."/>
            <person name="Allemand D."/>
            <person name="Aranda M."/>
        </authorList>
    </citation>
    <scope>NUCLEOTIDE SEQUENCE [LARGE SCALE GENOMIC DNA]</scope>
</reference>
<evidence type="ECO:0000256" key="22">
    <source>
        <dbReference type="ARBA" id="ARBA00023163"/>
    </source>
</evidence>
<dbReference type="Pfam" id="PF00091">
    <property type="entry name" value="Tubulin"/>
    <property type="match status" value="1"/>
</dbReference>
<dbReference type="InterPro" id="IPR036525">
    <property type="entry name" value="Tubulin/FtsZ_GTPase_sf"/>
</dbReference>
<keyword evidence="20" id="KW-0805">Transcription regulation</keyword>
<evidence type="ECO:0000313" key="32">
    <source>
        <dbReference type="Proteomes" id="UP000225706"/>
    </source>
</evidence>
<evidence type="ECO:0000256" key="1">
    <source>
        <dbReference type="ARBA" id="ARBA00001663"/>
    </source>
</evidence>
<evidence type="ECO:0000256" key="4">
    <source>
        <dbReference type="ARBA" id="ARBA00004245"/>
    </source>
</evidence>
<comment type="subcellular location">
    <subcellularLocation>
        <location evidence="4">Cytoplasm</location>
        <location evidence="4">Cytoskeleton</location>
    </subcellularLocation>
    <subcellularLocation>
        <location evidence="3">Nucleus</location>
    </subcellularLocation>
</comment>
<accession>A0A2B4RU04</accession>
<dbReference type="PROSITE" id="PS00223">
    <property type="entry name" value="ANNEXIN_1"/>
    <property type="match status" value="1"/>
</dbReference>
<evidence type="ECO:0000256" key="11">
    <source>
        <dbReference type="ARBA" id="ARBA00022701"/>
    </source>
</evidence>